<dbReference type="OrthoDB" id="871343at2"/>
<name>A0A5S5CBW2_9FLAO</name>
<protein>
    <recommendedName>
        <fullName evidence="3">N-acetylglucosamine kinase-like BadF-type ATPase</fullName>
    </recommendedName>
</protein>
<dbReference type="SUPFAM" id="SSF53067">
    <property type="entry name" value="Actin-like ATPase domain"/>
    <property type="match status" value="1"/>
</dbReference>
<gene>
    <name evidence="1" type="ORF">BD809_10247</name>
</gene>
<dbReference type="Proteomes" id="UP000324376">
    <property type="component" value="Unassembled WGS sequence"/>
</dbReference>
<dbReference type="RefSeq" id="WP_148781474.1">
    <property type="nucleotide sequence ID" value="NZ_VNHU01000002.1"/>
</dbReference>
<dbReference type="InterPro" id="IPR043129">
    <property type="entry name" value="ATPase_NBD"/>
</dbReference>
<evidence type="ECO:0000313" key="1">
    <source>
        <dbReference type="EMBL" id="TYP75840.1"/>
    </source>
</evidence>
<sequence length="203" mass="22735">MLSIFTNSISITVQEDIIAAVHAVTDSPGVVCILGTGANSCFFNGVEVFQKVPALGYVLADEGSGNYFGKKVLKDYYFKKMPLPIAYSFEQLCSPILDTILSNIHNSTNPSKYLASYARFLFEHRGNAYIENLLEQGVEEFVALYIMPYKKELEHHPIHFVGSIAFNLQDIIKEQLSDLGYNVQRFLKSPITKLTNQIITKGI</sequence>
<dbReference type="Gene3D" id="1.10.720.160">
    <property type="match status" value="1"/>
</dbReference>
<dbReference type="EMBL" id="VNHU01000002">
    <property type="protein sequence ID" value="TYP75840.1"/>
    <property type="molecule type" value="Genomic_DNA"/>
</dbReference>
<comment type="caution">
    <text evidence="1">The sequence shown here is derived from an EMBL/GenBank/DDBJ whole genome shotgun (WGS) entry which is preliminary data.</text>
</comment>
<evidence type="ECO:0008006" key="3">
    <source>
        <dbReference type="Google" id="ProtNLM"/>
    </source>
</evidence>
<evidence type="ECO:0000313" key="2">
    <source>
        <dbReference type="Proteomes" id="UP000324376"/>
    </source>
</evidence>
<accession>A0A5S5CBW2</accession>
<proteinExistence type="predicted"/>
<organism evidence="1 2">
    <name type="scientific">Aquimarina intermedia</name>
    <dbReference type="NCBI Taxonomy" id="350814"/>
    <lineage>
        <taxon>Bacteria</taxon>
        <taxon>Pseudomonadati</taxon>
        <taxon>Bacteroidota</taxon>
        <taxon>Flavobacteriia</taxon>
        <taxon>Flavobacteriales</taxon>
        <taxon>Flavobacteriaceae</taxon>
        <taxon>Aquimarina</taxon>
    </lineage>
</organism>
<dbReference type="Gene3D" id="3.30.420.40">
    <property type="match status" value="1"/>
</dbReference>
<reference evidence="1 2" key="1">
    <citation type="submission" date="2019-07" db="EMBL/GenBank/DDBJ databases">
        <title>Genomic Encyclopedia of Archaeal and Bacterial Type Strains, Phase II (KMG-II): from individual species to whole genera.</title>
        <authorList>
            <person name="Goeker M."/>
        </authorList>
    </citation>
    <scope>NUCLEOTIDE SEQUENCE [LARGE SCALE GENOMIC DNA]</scope>
    <source>
        <strain evidence="1 2">DSM 17527</strain>
    </source>
</reference>
<keyword evidence="2" id="KW-1185">Reference proteome</keyword>
<dbReference type="AlphaFoldDB" id="A0A5S5CBW2"/>